<dbReference type="AlphaFoldDB" id="A0A0A0KN42"/>
<protein>
    <recommendedName>
        <fullName evidence="2">FAF domain-containing protein</fullName>
    </recommendedName>
</protein>
<dbReference type="STRING" id="3659.A0A0A0KN42"/>
<dbReference type="EMBL" id="CM002926">
    <property type="protein sequence ID" value="KGN51020.1"/>
    <property type="molecule type" value="Genomic_DNA"/>
</dbReference>
<gene>
    <name evidence="3" type="ORF">Csa_5G409630</name>
</gene>
<evidence type="ECO:0000256" key="1">
    <source>
        <dbReference type="ARBA" id="ARBA00008690"/>
    </source>
</evidence>
<sequence length="126" mass="14328">MESKKVLSPVSRDFNIDDYIGMESCVDLKDHHKSTAEISSTKRLMQIGNKKMKDEKEYPPPIPLLVVMKRQYTGDGRLILTEEKIKHRGFLRAQRSDGRLMLQLVAVEVGEERRRDAGGFVLGVAV</sequence>
<reference evidence="3 4" key="1">
    <citation type="journal article" date="2009" name="Nat. Genet.">
        <title>The genome of the cucumber, Cucumis sativus L.</title>
        <authorList>
            <person name="Huang S."/>
            <person name="Li R."/>
            <person name="Zhang Z."/>
            <person name="Li L."/>
            <person name="Gu X."/>
            <person name="Fan W."/>
            <person name="Lucas W.J."/>
            <person name="Wang X."/>
            <person name="Xie B."/>
            <person name="Ni P."/>
            <person name="Ren Y."/>
            <person name="Zhu H."/>
            <person name="Li J."/>
            <person name="Lin K."/>
            <person name="Jin W."/>
            <person name="Fei Z."/>
            <person name="Li G."/>
            <person name="Staub J."/>
            <person name="Kilian A."/>
            <person name="van der Vossen E.A."/>
            <person name="Wu Y."/>
            <person name="Guo J."/>
            <person name="He J."/>
            <person name="Jia Z."/>
            <person name="Ren Y."/>
            <person name="Tian G."/>
            <person name="Lu Y."/>
            <person name="Ruan J."/>
            <person name="Qian W."/>
            <person name="Wang M."/>
            <person name="Huang Q."/>
            <person name="Li B."/>
            <person name="Xuan Z."/>
            <person name="Cao J."/>
            <person name="Asan"/>
            <person name="Wu Z."/>
            <person name="Zhang J."/>
            <person name="Cai Q."/>
            <person name="Bai Y."/>
            <person name="Zhao B."/>
            <person name="Han Y."/>
            <person name="Li Y."/>
            <person name="Li X."/>
            <person name="Wang S."/>
            <person name="Shi Q."/>
            <person name="Liu S."/>
            <person name="Cho W.K."/>
            <person name="Kim J.Y."/>
            <person name="Xu Y."/>
            <person name="Heller-Uszynska K."/>
            <person name="Miao H."/>
            <person name="Cheng Z."/>
            <person name="Zhang S."/>
            <person name="Wu J."/>
            <person name="Yang Y."/>
            <person name="Kang H."/>
            <person name="Li M."/>
            <person name="Liang H."/>
            <person name="Ren X."/>
            <person name="Shi Z."/>
            <person name="Wen M."/>
            <person name="Jian M."/>
            <person name="Yang H."/>
            <person name="Zhang G."/>
            <person name="Yang Z."/>
            <person name="Chen R."/>
            <person name="Liu S."/>
            <person name="Li J."/>
            <person name="Ma L."/>
            <person name="Liu H."/>
            <person name="Zhou Y."/>
            <person name="Zhao J."/>
            <person name="Fang X."/>
            <person name="Li G."/>
            <person name="Fang L."/>
            <person name="Li Y."/>
            <person name="Liu D."/>
            <person name="Zheng H."/>
            <person name="Zhang Y."/>
            <person name="Qin N."/>
            <person name="Li Z."/>
            <person name="Yang G."/>
            <person name="Yang S."/>
            <person name="Bolund L."/>
            <person name="Kristiansen K."/>
            <person name="Zheng H."/>
            <person name="Li S."/>
            <person name="Zhang X."/>
            <person name="Yang H."/>
            <person name="Wang J."/>
            <person name="Sun R."/>
            <person name="Zhang B."/>
            <person name="Jiang S."/>
            <person name="Wang J."/>
            <person name="Du Y."/>
            <person name="Li S."/>
        </authorList>
    </citation>
    <scope>NUCLEOTIDE SEQUENCE [LARGE SCALE GENOMIC DNA]</scope>
    <source>
        <strain evidence="4">cv. 9930</strain>
    </source>
</reference>
<reference evidence="3 4" key="3">
    <citation type="journal article" date="2010" name="BMC Genomics">
        <title>Transcriptome sequencing and comparative analysis of cucumber flowers with different sex types.</title>
        <authorList>
            <person name="Guo S."/>
            <person name="Zheng Y."/>
            <person name="Joung J.G."/>
            <person name="Liu S."/>
            <person name="Zhang Z."/>
            <person name="Crasta O.R."/>
            <person name="Sobral B.W."/>
            <person name="Xu Y."/>
            <person name="Huang S."/>
            <person name="Fei Z."/>
        </authorList>
    </citation>
    <scope>NUCLEOTIDE SEQUENCE [LARGE SCALE GENOMIC DNA]</scope>
    <source>
        <strain evidence="4">cv. 9930</strain>
    </source>
</reference>
<evidence type="ECO:0000259" key="2">
    <source>
        <dbReference type="Pfam" id="PF11250"/>
    </source>
</evidence>
<name>A0A0A0KN42_CUCSA</name>
<accession>A0A0A0KN42</accession>
<evidence type="ECO:0000313" key="3">
    <source>
        <dbReference type="EMBL" id="KGN51020.1"/>
    </source>
</evidence>
<comment type="similarity">
    <text evidence="1">Belongs to the fantastic four family.</text>
</comment>
<proteinExistence type="inferred from homology"/>
<dbReference type="InterPro" id="IPR046431">
    <property type="entry name" value="FAF_dom"/>
</dbReference>
<feature type="domain" description="FAF" evidence="2">
    <location>
        <begin position="57"/>
        <end position="104"/>
    </location>
</feature>
<dbReference type="OrthoDB" id="1928183at2759"/>
<dbReference type="InterPro" id="IPR021410">
    <property type="entry name" value="FAF"/>
</dbReference>
<dbReference type="OMA" id="DEKEYPP"/>
<dbReference type="KEGG" id="csv:105435672"/>
<organism evidence="3 4">
    <name type="scientific">Cucumis sativus</name>
    <name type="common">Cucumber</name>
    <dbReference type="NCBI Taxonomy" id="3659"/>
    <lineage>
        <taxon>Eukaryota</taxon>
        <taxon>Viridiplantae</taxon>
        <taxon>Streptophyta</taxon>
        <taxon>Embryophyta</taxon>
        <taxon>Tracheophyta</taxon>
        <taxon>Spermatophyta</taxon>
        <taxon>Magnoliopsida</taxon>
        <taxon>eudicotyledons</taxon>
        <taxon>Gunneridae</taxon>
        <taxon>Pentapetalae</taxon>
        <taxon>rosids</taxon>
        <taxon>fabids</taxon>
        <taxon>Cucurbitales</taxon>
        <taxon>Cucurbitaceae</taxon>
        <taxon>Benincaseae</taxon>
        <taxon>Cucumis</taxon>
    </lineage>
</organism>
<dbReference type="PANTHER" id="PTHR33155:SF17">
    <property type="entry name" value="F2E2.18-RELATED"/>
    <property type="match status" value="1"/>
</dbReference>
<reference evidence="3 4" key="4">
    <citation type="journal article" date="2011" name="BMC Genomics">
        <title>RNA-Seq improves annotation of protein-coding genes in the cucumber genome.</title>
        <authorList>
            <person name="Li Z."/>
            <person name="Zhang Z."/>
            <person name="Yan P."/>
            <person name="Huang S."/>
            <person name="Fei Z."/>
            <person name="Lin K."/>
        </authorList>
    </citation>
    <scope>NUCLEOTIDE SEQUENCE [LARGE SCALE GENOMIC DNA]</scope>
    <source>
        <strain evidence="4">cv. 9930</strain>
    </source>
</reference>
<dbReference type="Proteomes" id="UP000029981">
    <property type="component" value="Chromosome 5"/>
</dbReference>
<dbReference type="Pfam" id="PF11250">
    <property type="entry name" value="FAF"/>
    <property type="match status" value="1"/>
</dbReference>
<dbReference type="Gramene" id="KGN51020">
    <property type="protein sequence ID" value="KGN51020"/>
    <property type="gene ID" value="Csa_5G409630"/>
</dbReference>
<evidence type="ECO:0000313" key="4">
    <source>
        <dbReference type="Proteomes" id="UP000029981"/>
    </source>
</evidence>
<keyword evidence="4" id="KW-1185">Reference proteome</keyword>
<reference evidence="3 4" key="2">
    <citation type="journal article" date="2009" name="PLoS ONE">
        <title>An integrated genetic and cytogenetic map of the cucumber genome.</title>
        <authorList>
            <person name="Ren Y."/>
            <person name="Zhang Z."/>
            <person name="Liu J."/>
            <person name="Staub J.E."/>
            <person name="Han Y."/>
            <person name="Cheng Z."/>
            <person name="Li X."/>
            <person name="Lu J."/>
            <person name="Miao H."/>
            <person name="Kang H."/>
            <person name="Xie B."/>
            <person name="Gu X."/>
            <person name="Wang X."/>
            <person name="Du Y."/>
            <person name="Jin W."/>
            <person name="Huang S."/>
        </authorList>
    </citation>
    <scope>NUCLEOTIDE SEQUENCE [LARGE SCALE GENOMIC DNA]</scope>
    <source>
        <strain evidence="4">cv. 9930</strain>
    </source>
</reference>
<dbReference type="PANTHER" id="PTHR33155">
    <property type="entry name" value="FANTASTIC FOUR-LIKE PROTEIN (DUF3049)"/>
    <property type="match status" value="1"/>
</dbReference>